<comment type="caution">
    <text evidence="2">The sequence shown here is derived from an EMBL/GenBank/DDBJ whole genome shotgun (WGS) entry which is preliminary data.</text>
</comment>
<protein>
    <recommendedName>
        <fullName evidence="1">DUF3887 domain-containing protein</fullName>
    </recommendedName>
</protein>
<dbReference type="Pfam" id="PF13026">
    <property type="entry name" value="DUF3887"/>
    <property type="match status" value="1"/>
</dbReference>
<accession>A0ABP5TV54</accession>
<dbReference type="Proteomes" id="UP001501444">
    <property type="component" value="Unassembled WGS sequence"/>
</dbReference>
<dbReference type="EMBL" id="BAAARV010000046">
    <property type="protein sequence ID" value="GAA2359810.1"/>
    <property type="molecule type" value="Genomic_DNA"/>
</dbReference>
<feature type="domain" description="DUF3887" evidence="1">
    <location>
        <begin position="95"/>
        <end position="183"/>
    </location>
</feature>
<reference evidence="3" key="1">
    <citation type="journal article" date="2019" name="Int. J. Syst. Evol. Microbiol.">
        <title>The Global Catalogue of Microorganisms (GCM) 10K type strain sequencing project: providing services to taxonomists for standard genome sequencing and annotation.</title>
        <authorList>
            <consortium name="The Broad Institute Genomics Platform"/>
            <consortium name="The Broad Institute Genome Sequencing Center for Infectious Disease"/>
            <person name="Wu L."/>
            <person name="Ma J."/>
        </authorList>
    </citation>
    <scope>NUCLEOTIDE SEQUENCE [LARGE SCALE GENOMIC DNA]</scope>
    <source>
        <strain evidence="3">JCM 3272</strain>
    </source>
</reference>
<keyword evidence="3" id="KW-1185">Reference proteome</keyword>
<name>A0ABP5TV54_9ACTN</name>
<organism evidence="2 3">
    <name type="scientific">Dactylosporangium salmoneum</name>
    <dbReference type="NCBI Taxonomy" id="53361"/>
    <lineage>
        <taxon>Bacteria</taxon>
        <taxon>Bacillati</taxon>
        <taxon>Actinomycetota</taxon>
        <taxon>Actinomycetes</taxon>
        <taxon>Micromonosporales</taxon>
        <taxon>Micromonosporaceae</taxon>
        <taxon>Dactylosporangium</taxon>
    </lineage>
</organism>
<proteinExistence type="predicted"/>
<evidence type="ECO:0000259" key="1">
    <source>
        <dbReference type="Pfam" id="PF13026"/>
    </source>
</evidence>
<sequence>MTLGRRKDKLDDVDVNSPLQALRQALEAVREAEGRLRGAVDAAREAGHTWSEIGDVLGTTRQAAFQRFGRPIDPRTGAPMNAMLLPGAAEAAVALFVNLAEGNWEEVRRGFDAKVAEALPDAASVAATWAALAGRYGRYEQRMGEPLSYQLGDYTVVDIPLRFEVGEQVGRVSFSPDGKVAGLFVLPPEAS</sequence>
<gene>
    <name evidence="2" type="ORF">GCM10010170_054280</name>
</gene>
<dbReference type="Gene3D" id="3.10.450.590">
    <property type="match status" value="1"/>
</dbReference>
<evidence type="ECO:0000313" key="2">
    <source>
        <dbReference type="EMBL" id="GAA2359810.1"/>
    </source>
</evidence>
<evidence type="ECO:0000313" key="3">
    <source>
        <dbReference type="Proteomes" id="UP001501444"/>
    </source>
</evidence>
<dbReference type="InterPro" id="IPR024981">
    <property type="entry name" value="DUF3887"/>
</dbReference>